<organism evidence="4 5">
    <name type="scientific">Compostibacter hankyongensis</name>
    <dbReference type="NCBI Taxonomy" id="1007089"/>
    <lineage>
        <taxon>Bacteria</taxon>
        <taxon>Pseudomonadati</taxon>
        <taxon>Bacteroidota</taxon>
        <taxon>Chitinophagia</taxon>
        <taxon>Chitinophagales</taxon>
        <taxon>Chitinophagaceae</taxon>
        <taxon>Compostibacter</taxon>
    </lineage>
</organism>
<dbReference type="Gene3D" id="3.40.30.10">
    <property type="entry name" value="Glutaredoxin"/>
    <property type="match status" value="1"/>
</dbReference>
<dbReference type="InterPro" id="IPR003782">
    <property type="entry name" value="SCO1/SenC"/>
</dbReference>
<sequence>MRTGLRKRTVILWLLIVLVTPVAAYYLVHRREPLSTFSRPEGWDNGGDTSLVSNYRFTDQLGRSVSLRSFPGKILVVNFFFSRCISICPRMMAGLGKAAEAYRQDPEVHFLSFTVDPEYDDQARLAGYAKHLGARTPQWELITGEKRKIYRLARTGFRVDAAEGDGGAYDFIHSDKVVLMDAHGNIRGYYSGIVPGEMDQLISDIQKLEAENGHN</sequence>
<name>A0ABP8FWL0_9BACT</name>
<dbReference type="SUPFAM" id="SSF52833">
    <property type="entry name" value="Thioredoxin-like"/>
    <property type="match status" value="1"/>
</dbReference>
<evidence type="ECO:0000313" key="4">
    <source>
        <dbReference type="EMBL" id="GAA4312473.1"/>
    </source>
</evidence>
<feature type="domain" description="Thioredoxin" evidence="3">
    <location>
        <begin position="46"/>
        <end position="210"/>
    </location>
</feature>
<keyword evidence="5" id="KW-1185">Reference proteome</keyword>
<dbReference type="RefSeq" id="WP_344979237.1">
    <property type="nucleotide sequence ID" value="NZ_BAABFN010000005.1"/>
</dbReference>
<accession>A0ABP8FWL0</accession>
<dbReference type="Proteomes" id="UP001501207">
    <property type="component" value="Unassembled WGS sequence"/>
</dbReference>
<dbReference type="CDD" id="cd02968">
    <property type="entry name" value="SCO"/>
    <property type="match status" value="1"/>
</dbReference>
<comment type="similarity">
    <text evidence="1">Belongs to the SCO1/2 family.</text>
</comment>
<dbReference type="Pfam" id="PF02630">
    <property type="entry name" value="SCO1-SenC"/>
    <property type="match status" value="1"/>
</dbReference>
<dbReference type="PANTHER" id="PTHR12151:SF25">
    <property type="entry name" value="LINALOOL DEHYDRATASE_ISOMERASE DOMAIN-CONTAINING PROTEIN"/>
    <property type="match status" value="1"/>
</dbReference>
<evidence type="ECO:0000256" key="1">
    <source>
        <dbReference type="ARBA" id="ARBA00010996"/>
    </source>
</evidence>
<dbReference type="InterPro" id="IPR013766">
    <property type="entry name" value="Thioredoxin_domain"/>
</dbReference>
<evidence type="ECO:0000256" key="2">
    <source>
        <dbReference type="ARBA" id="ARBA00023008"/>
    </source>
</evidence>
<dbReference type="PANTHER" id="PTHR12151">
    <property type="entry name" value="ELECTRON TRANSPORT PROTIN SCO1/SENC FAMILY MEMBER"/>
    <property type="match status" value="1"/>
</dbReference>
<keyword evidence="2" id="KW-0186">Copper</keyword>
<reference evidence="5" key="1">
    <citation type="journal article" date="2019" name="Int. J. Syst. Evol. Microbiol.">
        <title>The Global Catalogue of Microorganisms (GCM) 10K type strain sequencing project: providing services to taxonomists for standard genome sequencing and annotation.</title>
        <authorList>
            <consortium name="The Broad Institute Genomics Platform"/>
            <consortium name="The Broad Institute Genome Sequencing Center for Infectious Disease"/>
            <person name="Wu L."/>
            <person name="Ma J."/>
        </authorList>
    </citation>
    <scope>NUCLEOTIDE SEQUENCE [LARGE SCALE GENOMIC DNA]</scope>
    <source>
        <strain evidence="5">JCM 17664</strain>
    </source>
</reference>
<comment type="caution">
    <text evidence="4">The sequence shown here is derived from an EMBL/GenBank/DDBJ whole genome shotgun (WGS) entry which is preliminary data.</text>
</comment>
<evidence type="ECO:0000259" key="3">
    <source>
        <dbReference type="PROSITE" id="PS51352"/>
    </source>
</evidence>
<dbReference type="PROSITE" id="PS51352">
    <property type="entry name" value="THIOREDOXIN_2"/>
    <property type="match status" value="1"/>
</dbReference>
<gene>
    <name evidence="4" type="ORF">GCM10023143_22180</name>
</gene>
<evidence type="ECO:0000313" key="5">
    <source>
        <dbReference type="Proteomes" id="UP001501207"/>
    </source>
</evidence>
<proteinExistence type="inferred from homology"/>
<dbReference type="EMBL" id="BAABFN010000005">
    <property type="protein sequence ID" value="GAA4312473.1"/>
    <property type="molecule type" value="Genomic_DNA"/>
</dbReference>
<protein>
    <recommendedName>
        <fullName evidence="3">Thioredoxin domain-containing protein</fullName>
    </recommendedName>
</protein>
<dbReference type="InterPro" id="IPR036249">
    <property type="entry name" value="Thioredoxin-like_sf"/>
</dbReference>